<evidence type="ECO:0000256" key="1">
    <source>
        <dbReference type="SAM" id="Phobius"/>
    </source>
</evidence>
<feature type="domain" description="Guanylate cyclase" evidence="2">
    <location>
        <begin position="216"/>
        <end position="347"/>
    </location>
</feature>
<dbReference type="PANTHER" id="PTHR43081">
    <property type="entry name" value="ADENYLATE CYCLASE, TERMINAL-DIFFERENTIATION SPECIFIC-RELATED"/>
    <property type="match status" value="1"/>
</dbReference>
<organism evidence="3 4">
    <name type="scientific">Enterovirga aerilata</name>
    <dbReference type="NCBI Taxonomy" id="2730920"/>
    <lineage>
        <taxon>Bacteria</taxon>
        <taxon>Pseudomonadati</taxon>
        <taxon>Pseudomonadota</taxon>
        <taxon>Alphaproteobacteria</taxon>
        <taxon>Hyphomicrobiales</taxon>
        <taxon>Methylobacteriaceae</taxon>
        <taxon>Enterovirga</taxon>
    </lineage>
</organism>
<dbReference type="SUPFAM" id="SSF55073">
    <property type="entry name" value="Nucleotide cyclase"/>
    <property type="match status" value="1"/>
</dbReference>
<proteinExistence type="predicted"/>
<dbReference type="GO" id="GO:0035556">
    <property type="term" value="P:intracellular signal transduction"/>
    <property type="evidence" value="ECO:0007669"/>
    <property type="project" value="InterPro"/>
</dbReference>
<keyword evidence="1" id="KW-0812">Transmembrane</keyword>
<evidence type="ECO:0000259" key="2">
    <source>
        <dbReference type="PROSITE" id="PS50125"/>
    </source>
</evidence>
<dbReference type="InterPro" id="IPR001054">
    <property type="entry name" value="A/G_cyclase"/>
</dbReference>
<feature type="transmembrane region" description="Helical" evidence="1">
    <location>
        <begin position="159"/>
        <end position="177"/>
    </location>
</feature>
<dbReference type="Gene3D" id="3.30.70.1230">
    <property type="entry name" value="Nucleotide cyclase"/>
    <property type="match status" value="1"/>
</dbReference>
<dbReference type="InterPro" id="IPR029787">
    <property type="entry name" value="Nucleotide_cyclase"/>
</dbReference>
<reference evidence="3 4" key="1">
    <citation type="submission" date="2020-04" db="EMBL/GenBank/DDBJ databases">
        <title>Enterovirga sp. isolate from soil.</title>
        <authorList>
            <person name="Chea S."/>
            <person name="Kim D.-U."/>
        </authorList>
    </citation>
    <scope>NUCLEOTIDE SEQUENCE [LARGE SCALE GENOMIC DNA]</scope>
    <source>
        <strain evidence="3 4">DB1703</strain>
    </source>
</reference>
<dbReference type="InterPro" id="IPR050697">
    <property type="entry name" value="Adenylyl/Guanylyl_Cyclase_3/4"/>
</dbReference>
<comment type="caution">
    <text evidence="3">The sequence shown here is derived from an EMBL/GenBank/DDBJ whole genome shotgun (WGS) entry which is preliminary data.</text>
</comment>
<feature type="transmembrane region" description="Helical" evidence="1">
    <location>
        <begin position="127"/>
        <end position="147"/>
    </location>
</feature>
<dbReference type="EMBL" id="JABEPP010000005">
    <property type="protein sequence ID" value="NNM74227.1"/>
    <property type="molecule type" value="Genomic_DNA"/>
</dbReference>
<dbReference type="AlphaFoldDB" id="A0A849IE22"/>
<protein>
    <submittedName>
        <fullName evidence="3">Adenylate/guanylate cyclase domain-containing protein</fullName>
    </submittedName>
</protein>
<feature type="transmembrane region" description="Helical" evidence="1">
    <location>
        <begin position="46"/>
        <end position="64"/>
    </location>
</feature>
<feature type="transmembrane region" description="Helical" evidence="1">
    <location>
        <begin position="70"/>
        <end position="88"/>
    </location>
</feature>
<dbReference type="CDD" id="cd07302">
    <property type="entry name" value="CHD"/>
    <property type="match status" value="1"/>
</dbReference>
<dbReference type="GO" id="GO:0009190">
    <property type="term" value="P:cyclic nucleotide biosynthetic process"/>
    <property type="evidence" value="ECO:0007669"/>
    <property type="project" value="InterPro"/>
</dbReference>
<name>A0A849IE22_9HYPH</name>
<keyword evidence="4" id="KW-1185">Reference proteome</keyword>
<feature type="transmembrane region" description="Helical" evidence="1">
    <location>
        <begin position="100"/>
        <end position="121"/>
    </location>
</feature>
<evidence type="ECO:0000313" key="4">
    <source>
        <dbReference type="Proteomes" id="UP000564885"/>
    </source>
</evidence>
<keyword evidence="1" id="KW-1133">Transmembrane helix</keyword>
<dbReference type="GO" id="GO:0004016">
    <property type="term" value="F:adenylate cyclase activity"/>
    <property type="evidence" value="ECO:0007669"/>
    <property type="project" value="UniProtKB-ARBA"/>
</dbReference>
<dbReference type="PROSITE" id="PS50125">
    <property type="entry name" value="GUANYLATE_CYCLASE_2"/>
    <property type="match status" value="1"/>
</dbReference>
<evidence type="ECO:0000313" key="3">
    <source>
        <dbReference type="EMBL" id="NNM74227.1"/>
    </source>
</evidence>
<keyword evidence="1" id="KW-0472">Membrane</keyword>
<dbReference type="Proteomes" id="UP000564885">
    <property type="component" value="Unassembled WGS sequence"/>
</dbReference>
<gene>
    <name evidence="3" type="ORF">HJG44_17825</name>
</gene>
<dbReference type="PANTHER" id="PTHR43081:SF1">
    <property type="entry name" value="ADENYLATE CYCLASE, TERMINAL-DIFFERENTIATION SPECIFIC"/>
    <property type="match status" value="1"/>
</dbReference>
<accession>A0A849IE22</accession>
<dbReference type="RefSeq" id="WP_171219684.1">
    <property type="nucleotide sequence ID" value="NZ_JABEPP010000005.1"/>
</dbReference>
<sequence>MMGARTTPDDGREPDAISTTPTLVPRLVVLVILLASATLDGGLRHGISHWLIVGAYALGTALVFLQRTSLGAWTVTVLDGLFAGYVLGEHVFVATDATRSAAHTATLVPAFLLLLASGLTLAPVRTATFAALVVVAWTGSLGLAWALHAASYAVIGQHLFGLLSFVAASGFVLHGTARLNAAVRTSLRAERERAFLSRFVPSDTRPGENVARRHVALLAIDIRGFSDLSRKHPAHDVMTWLLQVRALVNAAVGAAGGSVDKYVGDGVLAHFSAGSPPEQAEAAMASVREIRARAAEMNLFRREQGLPEIRLVAALHAGTVLAGILDDGFRAEMTVLGPAMNALARIERRAKLENLDIVSSARFATLLAPSSTNGLVAEPLLRRSDEAGVPDLVCLSPVAAGDCSVNTKAPEKAQAA</sequence>